<proteinExistence type="predicted"/>
<dbReference type="AlphaFoldDB" id="A0A8A1LCR2"/>
<gene>
    <name evidence="1" type="ORF">I7I53_07274</name>
</gene>
<organism evidence="1 2">
    <name type="scientific">Ajellomyces capsulatus (strain H88)</name>
    <name type="common">Darling's disease fungus</name>
    <name type="synonym">Histoplasma capsulatum</name>
    <dbReference type="NCBI Taxonomy" id="544711"/>
    <lineage>
        <taxon>Eukaryota</taxon>
        <taxon>Fungi</taxon>
        <taxon>Dikarya</taxon>
        <taxon>Ascomycota</taxon>
        <taxon>Pezizomycotina</taxon>
        <taxon>Eurotiomycetes</taxon>
        <taxon>Eurotiomycetidae</taxon>
        <taxon>Onygenales</taxon>
        <taxon>Ajellomycetaceae</taxon>
        <taxon>Histoplasma</taxon>
    </lineage>
</organism>
<protein>
    <submittedName>
        <fullName evidence="1">Uncharacterized protein</fullName>
    </submittedName>
</protein>
<accession>A0A8A1LCR2</accession>
<dbReference type="Proteomes" id="UP000663419">
    <property type="component" value="Chromosome 2"/>
</dbReference>
<evidence type="ECO:0000313" key="1">
    <source>
        <dbReference type="EMBL" id="QSS51839.1"/>
    </source>
</evidence>
<name>A0A8A1LCR2_AJEC8</name>
<evidence type="ECO:0000313" key="2">
    <source>
        <dbReference type="Proteomes" id="UP000663419"/>
    </source>
</evidence>
<dbReference type="EMBL" id="CP069103">
    <property type="protein sequence ID" value="QSS51839.1"/>
    <property type="molecule type" value="Genomic_DNA"/>
</dbReference>
<reference evidence="1" key="1">
    <citation type="submission" date="2021-01" db="EMBL/GenBank/DDBJ databases">
        <title>Chromosome-level genome assembly of a human fungal pathogen reveals clustering of transcriptionally co-regulated genes.</title>
        <authorList>
            <person name="Voorhies M."/>
            <person name="Cohen S."/>
            <person name="Shea T.P."/>
            <person name="Petrus S."/>
            <person name="Munoz J.F."/>
            <person name="Poplawski S."/>
            <person name="Goldman W.E."/>
            <person name="Michael T."/>
            <person name="Cuomo C.A."/>
            <person name="Sil A."/>
            <person name="Beyhan S."/>
        </authorList>
    </citation>
    <scope>NUCLEOTIDE SEQUENCE</scope>
    <source>
        <strain evidence="1">H88</strain>
    </source>
</reference>
<dbReference type="VEuPathDB" id="FungiDB:I7I53_07274"/>
<sequence>MDPIGAVGLAANVVQLLDFAIKLVSKAHHIYNSPEGAGVHNIELDVIAQNLISVNRRLHSRSRKVCAFAVCEDEKTELNSAL</sequence>